<dbReference type="InterPro" id="IPR036249">
    <property type="entry name" value="Thioredoxin-like_sf"/>
</dbReference>
<dbReference type="InterPro" id="IPR013766">
    <property type="entry name" value="Thioredoxin_domain"/>
</dbReference>
<dbReference type="Pfam" id="PF13899">
    <property type="entry name" value="Thioredoxin_7"/>
    <property type="match status" value="1"/>
</dbReference>
<evidence type="ECO:0000259" key="9">
    <source>
        <dbReference type="PROSITE" id="PS51352"/>
    </source>
</evidence>
<feature type="domain" description="Thioredoxin" evidence="9">
    <location>
        <begin position="605"/>
        <end position="739"/>
    </location>
</feature>
<feature type="transmembrane region" description="Helical" evidence="8">
    <location>
        <begin position="495"/>
        <end position="518"/>
    </location>
</feature>
<dbReference type="GO" id="GO:0045454">
    <property type="term" value="P:cell redox homeostasis"/>
    <property type="evidence" value="ECO:0007669"/>
    <property type="project" value="TreeGrafter"/>
</dbReference>
<reference evidence="11" key="1">
    <citation type="submission" date="2010-08" db="EMBL/GenBank/DDBJ databases">
        <title>Genome sequence of Parvularcula bermudensis HTCC2503.</title>
        <authorList>
            <person name="Kang D.-M."/>
            <person name="Oh H.-M."/>
            <person name="Cho J.-C."/>
        </authorList>
    </citation>
    <scope>NUCLEOTIDE SEQUENCE [LARGE SCALE GENOMIC DNA]</scope>
    <source>
        <strain evidence="11">ATCC BAA-594 / HTCC2503 / KCTC 12087</strain>
    </source>
</reference>
<dbReference type="STRING" id="314260.PB2503_03297"/>
<feature type="transmembrane region" description="Helical" evidence="8">
    <location>
        <begin position="462"/>
        <end position="483"/>
    </location>
</feature>
<gene>
    <name evidence="10" type="ordered locus">PB2503_03297</name>
</gene>
<dbReference type="PANTHER" id="PTHR32234">
    <property type="entry name" value="THIOL:DISULFIDE INTERCHANGE PROTEIN DSBD"/>
    <property type="match status" value="1"/>
</dbReference>
<evidence type="ECO:0000256" key="4">
    <source>
        <dbReference type="ARBA" id="ARBA00022748"/>
    </source>
</evidence>
<feature type="transmembrane region" description="Helical" evidence="8">
    <location>
        <begin position="538"/>
        <end position="556"/>
    </location>
</feature>
<feature type="transmembrane region" description="Helical" evidence="8">
    <location>
        <begin position="419"/>
        <end position="441"/>
    </location>
</feature>
<dbReference type="KEGG" id="pbr:PB2503_03297"/>
<evidence type="ECO:0000256" key="6">
    <source>
        <dbReference type="ARBA" id="ARBA00023136"/>
    </source>
</evidence>
<dbReference type="InterPro" id="IPR003834">
    <property type="entry name" value="Cyt_c_assmbl_TM_dom"/>
</dbReference>
<accession>E0TDI0</accession>
<evidence type="ECO:0000313" key="11">
    <source>
        <dbReference type="Proteomes" id="UP000001302"/>
    </source>
</evidence>
<comment type="subcellular location">
    <subcellularLocation>
        <location evidence="1">Cell membrane</location>
        <topology evidence="1">Multi-pass membrane protein</topology>
    </subcellularLocation>
</comment>
<dbReference type="OrthoDB" id="9811036at2"/>
<organism evidence="10 11">
    <name type="scientific">Parvularcula bermudensis (strain ATCC BAA-594 / HTCC2503 / KCTC 12087)</name>
    <dbReference type="NCBI Taxonomy" id="314260"/>
    <lineage>
        <taxon>Bacteria</taxon>
        <taxon>Pseudomonadati</taxon>
        <taxon>Pseudomonadota</taxon>
        <taxon>Alphaproteobacteria</taxon>
        <taxon>Parvularculales</taxon>
        <taxon>Parvularculaceae</taxon>
        <taxon>Parvularcula</taxon>
    </lineage>
</organism>
<evidence type="ECO:0000256" key="8">
    <source>
        <dbReference type="SAM" id="Phobius"/>
    </source>
</evidence>
<feature type="transmembrane region" description="Helical" evidence="8">
    <location>
        <begin position="562"/>
        <end position="581"/>
    </location>
</feature>
<reference evidence="10 11" key="2">
    <citation type="journal article" date="2011" name="J. Bacteriol.">
        <title>Complete genome sequence of strain HTCC2503T of Parvularcula bermudensis, the type species of the order "Parvularculales" in the class Alphaproteobacteria.</title>
        <authorList>
            <person name="Oh H.M."/>
            <person name="Kang I."/>
            <person name="Vergin K.L."/>
            <person name="Kang D."/>
            <person name="Rhee K.H."/>
            <person name="Giovannoni S.J."/>
            <person name="Cho J.C."/>
        </authorList>
    </citation>
    <scope>NUCLEOTIDE SEQUENCE [LARGE SCALE GENOMIC DNA]</scope>
    <source>
        <strain evidence="11">ATCC BAA-594 / HTCC2503 / KCTC 12087</strain>
    </source>
</reference>
<keyword evidence="11" id="KW-1185">Reference proteome</keyword>
<keyword evidence="3 8" id="KW-0812">Transmembrane</keyword>
<keyword evidence="4" id="KW-0201">Cytochrome c-type biogenesis</keyword>
<dbReference type="InterPro" id="IPR028250">
    <property type="entry name" value="DsbDN"/>
</dbReference>
<feature type="transmembrane region" description="Helical" evidence="8">
    <location>
        <begin position="593"/>
        <end position="611"/>
    </location>
</feature>
<evidence type="ECO:0000256" key="2">
    <source>
        <dbReference type="ARBA" id="ARBA00022475"/>
    </source>
</evidence>
<dbReference type="RefSeq" id="WP_013299709.1">
    <property type="nucleotide sequence ID" value="NC_014414.1"/>
</dbReference>
<feature type="compositionally biased region" description="Polar residues" evidence="7">
    <location>
        <begin position="304"/>
        <end position="321"/>
    </location>
</feature>
<dbReference type="Proteomes" id="UP000001302">
    <property type="component" value="Chromosome"/>
</dbReference>
<proteinExistence type="predicted"/>
<protein>
    <submittedName>
        <fullName evidence="10">Thio:disulfide interchange protein, putative</fullName>
    </submittedName>
</protein>
<dbReference type="AlphaFoldDB" id="E0TDI0"/>
<dbReference type="Gene3D" id="3.40.30.10">
    <property type="entry name" value="Glutaredoxin"/>
    <property type="match status" value="1"/>
</dbReference>
<sequence length="739" mass="77503">MFTLHLSALFPLVPVLILRRLLGAVGLIFLWAGLASGALAQSSETVRSGHAASRLVAGQTAGVPGETMTLALIQDLDAHWHVYWRNPGDSGLPLRLTWQVPDGFVAGEPAYPLPQRLPVPPLVNYGHEGRVVFLIPFRIPEAAIPGTTVDITVKADFLICKIQCVPETATLTLPLPIAAMSTGGVEAAVTIERARRALPQPAPFDAAYYDGDRGPVLVMEGAPMGQATFFPYAPSLIEPAGEVYRASRNGRDYYGFEAGFAYRARLPESLSGVVVIEGENGRRGYRISATQLAPPEDPPRLTPPHTTLSEGGQAGDTSDQMVSAAPSLADAPGRPSLLAGMVLGLLGGVVLNLMPCVFPIVFLKALGFAALSREERPTIRRHGLLYTAGVLTTFGGLAALLFGLRAAGEGLGWGFHLQSPLAVGIFAVILFLVALNLLGVYEMGTSVQGTGDQLTKKPGAAGAFFTGVLAVAVAAPCIGPFLGGATGLALAADPVIGLVIFLSIGLGLALPYLGLSFVPKAVRVLPRPGPWMVILRQLFSFALFAALVWLIWLLSVQTGPTGVLLLGLALLASGLAAYLFGLSQSQTHAGSRWRALAAFSALLAVVPLARIPAVSAAPASGGAETMTAIPWSPDTVAGLIAEGRPVFVDFTAAWCITCQVNKLTVLDTARVKSAFAAANVAYVVADWTRADPQITAELERLGLGGIPVYLYYDQRGESRMLPQILSVDLVVATVAAPGT</sequence>
<feature type="region of interest" description="Disordered" evidence="7">
    <location>
        <begin position="289"/>
        <end position="326"/>
    </location>
</feature>
<dbReference type="GO" id="GO:0005886">
    <property type="term" value="C:plasma membrane"/>
    <property type="evidence" value="ECO:0007669"/>
    <property type="project" value="UniProtKB-SubCell"/>
</dbReference>
<dbReference type="eggNOG" id="COG4233">
    <property type="taxonomic scope" value="Bacteria"/>
</dbReference>
<evidence type="ECO:0000256" key="1">
    <source>
        <dbReference type="ARBA" id="ARBA00004651"/>
    </source>
</evidence>
<evidence type="ECO:0000256" key="3">
    <source>
        <dbReference type="ARBA" id="ARBA00022692"/>
    </source>
</evidence>
<dbReference type="PANTHER" id="PTHR32234:SF3">
    <property type="entry name" value="SUPPRESSION OF COPPER SENSITIVITY PROTEIN"/>
    <property type="match status" value="1"/>
</dbReference>
<dbReference type="PROSITE" id="PS51352">
    <property type="entry name" value="THIOREDOXIN_2"/>
    <property type="match status" value="1"/>
</dbReference>
<dbReference type="EMBL" id="CP002156">
    <property type="protein sequence ID" value="ADM08735.1"/>
    <property type="molecule type" value="Genomic_DNA"/>
</dbReference>
<dbReference type="CDD" id="cd02953">
    <property type="entry name" value="DsbDgamma"/>
    <property type="match status" value="1"/>
</dbReference>
<evidence type="ECO:0000313" key="10">
    <source>
        <dbReference type="EMBL" id="ADM08735.1"/>
    </source>
</evidence>
<keyword evidence="2" id="KW-1003">Cell membrane</keyword>
<evidence type="ECO:0000256" key="5">
    <source>
        <dbReference type="ARBA" id="ARBA00022989"/>
    </source>
</evidence>
<dbReference type="InterPro" id="IPR035671">
    <property type="entry name" value="DsbD_gamma"/>
</dbReference>
<evidence type="ECO:0000256" key="7">
    <source>
        <dbReference type="SAM" id="MobiDB-lite"/>
    </source>
</evidence>
<dbReference type="Pfam" id="PF02683">
    <property type="entry name" value="DsbD_TM"/>
    <property type="match status" value="1"/>
</dbReference>
<keyword evidence="5 8" id="KW-1133">Transmembrane helix</keyword>
<name>E0TDI0_PARBH</name>
<dbReference type="GO" id="GO:0017004">
    <property type="term" value="P:cytochrome complex assembly"/>
    <property type="evidence" value="ECO:0007669"/>
    <property type="project" value="UniProtKB-KW"/>
</dbReference>
<keyword evidence="6 8" id="KW-0472">Membrane</keyword>
<dbReference type="HOGENOM" id="CLU_014657_1_0_5"/>
<dbReference type="Pfam" id="PF11412">
    <property type="entry name" value="DsbD_N"/>
    <property type="match status" value="1"/>
</dbReference>
<dbReference type="GO" id="GO:0015035">
    <property type="term" value="F:protein-disulfide reductase activity"/>
    <property type="evidence" value="ECO:0007669"/>
    <property type="project" value="TreeGrafter"/>
</dbReference>
<dbReference type="SUPFAM" id="SSF52833">
    <property type="entry name" value="Thioredoxin-like"/>
    <property type="match status" value="1"/>
</dbReference>
<feature type="transmembrane region" description="Helical" evidence="8">
    <location>
        <begin position="337"/>
        <end position="363"/>
    </location>
</feature>
<feature type="transmembrane region" description="Helical" evidence="8">
    <location>
        <begin position="384"/>
        <end position="407"/>
    </location>
</feature>
<dbReference type="eggNOG" id="COG4232">
    <property type="taxonomic scope" value="Bacteria"/>
</dbReference>